<gene>
    <name evidence="1" type="ORF">CALCODRAFT_498385</name>
</gene>
<evidence type="ECO:0000313" key="1">
    <source>
        <dbReference type="EMBL" id="KZT55629.1"/>
    </source>
</evidence>
<dbReference type="AlphaFoldDB" id="A0A165EVY9"/>
<dbReference type="InParanoid" id="A0A165EVY9"/>
<organism evidence="1 2">
    <name type="scientific">Calocera cornea HHB12733</name>
    <dbReference type="NCBI Taxonomy" id="1353952"/>
    <lineage>
        <taxon>Eukaryota</taxon>
        <taxon>Fungi</taxon>
        <taxon>Dikarya</taxon>
        <taxon>Basidiomycota</taxon>
        <taxon>Agaricomycotina</taxon>
        <taxon>Dacrymycetes</taxon>
        <taxon>Dacrymycetales</taxon>
        <taxon>Dacrymycetaceae</taxon>
        <taxon>Calocera</taxon>
    </lineage>
</organism>
<sequence length="384" mass="43428">MPPRPSQHFRPLVLLCAFSLLTVLPTLLYLQWSSLAASASLPLSPNLSTHLAWLTQPINFPWQPLSSWGTGTGSGACPADPWQAPGMLHFGASVNATRWVPFPREPEAYEPGAWVDKIEELDVYWAGLTEGEMEDLGAPERLMMELKLGGGEWARGGSVLFIGDSHDRNNVQNFCAEVGGVHSSWGGHVGGVCTVERLDLTLVYWFLYGLPDQDFPWHASAEDPPKTPEGRIRELFLPQMEDDGLGQFVPDLMVVNSLFWDSDHLFDKYFSEFGIKRSAQEGLSFQEVRYHQQRASSLLRLLRTLYPSTPTMYRSRHLRASNDRGRIMRVFQLDQGWRAVCEALGVRVFDWGGKLEGYTEYVLRFCCRFLAGCIRDWHGVWGRC</sequence>
<keyword evidence="2" id="KW-1185">Reference proteome</keyword>
<proteinExistence type="predicted"/>
<name>A0A165EVY9_9BASI</name>
<evidence type="ECO:0000313" key="2">
    <source>
        <dbReference type="Proteomes" id="UP000076842"/>
    </source>
</evidence>
<dbReference type="EMBL" id="KV423991">
    <property type="protein sequence ID" value="KZT55629.1"/>
    <property type="molecule type" value="Genomic_DNA"/>
</dbReference>
<protein>
    <recommendedName>
        <fullName evidence="3">Proteophosphoglycan ppg4</fullName>
    </recommendedName>
</protein>
<dbReference type="STRING" id="1353952.A0A165EVY9"/>
<evidence type="ECO:0008006" key="3">
    <source>
        <dbReference type="Google" id="ProtNLM"/>
    </source>
</evidence>
<dbReference type="OrthoDB" id="2588793at2759"/>
<accession>A0A165EVY9</accession>
<reference evidence="1 2" key="1">
    <citation type="journal article" date="2016" name="Mol. Biol. Evol.">
        <title>Comparative Genomics of Early-Diverging Mushroom-Forming Fungi Provides Insights into the Origins of Lignocellulose Decay Capabilities.</title>
        <authorList>
            <person name="Nagy L.G."/>
            <person name="Riley R."/>
            <person name="Tritt A."/>
            <person name="Adam C."/>
            <person name="Daum C."/>
            <person name="Floudas D."/>
            <person name="Sun H."/>
            <person name="Yadav J.S."/>
            <person name="Pangilinan J."/>
            <person name="Larsson K.H."/>
            <person name="Matsuura K."/>
            <person name="Barry K."/>
            <person name="Labutti K."/>
            <person name="Kuo R."/>
            <person name="Ohm R.A."/>
            <person name="Bhattacharya S.S."/>
            <person name="Shirouzu T."/>
            <person name="Yoshinaga Y."/>
            <person name="Martin F.M."/>
            <person name="Grigoriev I.V."/>
            <person name="Hibbett D.S."/>
        </authorList>
    </citation>
    <scope>NUCLEOTIDE SEQUENCE [LARGE SCALE GENOMIC DNA]</scope>
    <source>
        <strain evidence="1 2">HHB12733</strain>
    </source>
</reference>
<dbReference type="Proteomes" id="UP000076842">
    <property type="component" value="Unassembled WGS sequence"/>
</dbReference>